<dbReference type="InterPro" id="IPR023393">
    <property type="entry name" value="START-like_dom_sf"/>
</dbReference>
<organism evidence="3 4">
    <name type="scientific">Bailinhaonella thermotolerans</name>
    <dbReference type="NCBI Taxonomy" id="1070861"/>
    <lineage>
        <taxon>Bacteria</taxon>
        <taxon>Bacillati</taxon>
        <taxon>Actinomycetota</taxon>
        <taxon>Actinomycetes</taxon>
        <taxon>Streptosporangiales</taxon>
        <taxon>Streptosporangiaceae</taxon>
        <taxon>Bailinhaonella</taxon>
    </lineage>
</organism>
<evidence type="ECO:0000256" key="2">
    <source>
        <dbReference type="SAM" id="Phobius"/>
    </source>
</evidence>
<proteinExistence type="predicted"/>
<evidence type="ECO:0000313" key="4">
    <source>
        <dbReference type="Proteomes" id="UP000265768"/>
    </source>
</evidence>
<sequence>MKLTGHAILAVPRPLVWDALRDPAVLARTIPGCERLEALGGDRYRMTVTAGVASIKGVYRGEVELRDPEPPERVVLRARGQGAPGTVEATAHVKLSDAEGGGTRIDYDADAVVGGMVGGVGQRVLASVARRTATEFFAALERDLTAAPLPSPGDAAVPGMAGAGAGPSPAISPAGPPYASGVPEAADALLGAPGGPYTAGGTRDAVGRAQEAAGGSQDAARPVTGAAAEVVPGQVFERPAKARPHEVRPWTMLAAFGMGAGVALGSAVIGWVLGRSSRR</sequence>
<dbReference type="AlphaFoldDB" id="A0A3A4B1N8"/>
<keyword evidence="2" id="KW-1133">Transmembrane helix</keyword>
<dbReference type="OrthoDB" id="9787428at2"/>
<evidence type="ECO:0000256" key="1">
    <source>
        <dbReference type="SAM" id="MobiDB-lite"/>
    </source>
</evidence>
<keyword evidence="2" id="KW-0812">Transmembrane</keyword>
<feature type="region of interest" description="Disordered" evidence="1">
    <location>
        <begin position="193"/>
        <end position="225"/>
    </location>
</feature>
<dbReference type="SUPFAM" id="SSF55961">
    <property type="entry name" value="Bet v1-like"/>
    <property type="match status" value="1"/>
</dbReference>
<keyword evidence="2" id="KW-0472">Membrane</keyword>
<keyword evidence="4" id="KW-1185">Reference proteome</keyword>
<comment type="caution">
    <text evidence="3">The sequence shown here is derived from an EMBL/GenBank/DDBJ whole genome shotgun (WGS) entry which is preliminary data.</text>
</comment>
<gene>
    <name evidence="3" type="ORF">D5H75_19930</name>
</gene>
<dbReference type="RefSeq" id="WP_119928005.1">
    <property type="nucleotide sequence ID" value="NZ_QZEY01000007.1"/>
</dbReference>
<dbReference type="Gene3D" id="3.30.530.20">
    <property type="match status" value="1"/>
</dbReference>
<dbReference type="Proteomes" id="UP000265768">
    <property type="component" value="Unassembled WGS sequence"/>
</dbReference>
<name>A0A3A4B1N8_9ACTN</name>
<dbReference type="PANTHER" id="PTHR38588">
    <property type="entry name" value="BLL0334 PROTEIN"/>
    <property type="match status" value="1"/>
</dbReference>
<accession>A0A3A4B1N8</accession>
<protein>
    <submittedName>
        <fullName evidence="3">Carbon monoxide dehydrogenase</fullName>
    </submittedName>
</protein>
<dbReference type="CDD" id="cd05018">
    <property type="entry name" value="CoxG"/>
    <property type="match status" value="1"/>
</dbReference>
<dbReference type="InterPro" id="IPR010419">
    <property type="entry name" value="CO_DH_gsu"/>
</dbReference>
<dbReference type="Pfam" id="PF06240">
    <property type="entry name" value="COXG"/>
    <property type="match status" value="1"/>
</dbReference>
<dbReference type="PANTHER" id="PTHR38588:SF1">
    <property type="entry name" value="BLL0334 PROTEIN"/>
    <property type="match status" value="1"/>
</dbReference>
<reference evidence="3 4" key="1">
    <citation type="submission" date="2018-09" db="EMBL/GenBank/DDBJ databases">
        <title>YIM 75507 draft genome.</title>
        <authorList>
            <person name="Tang S."/>
            <person name="Feng Y."/>
        </authorList>
    </citation>
    <scope>NUCLEOTIDE SEQUENCE [LARGE SCALE GENOMIC DNA]</scope>
    <source>
        <strain evidence="3 4">YIM 75507</strain>
    </source>
</reference>
<evidence type="ECO:0000313" key="3">
    <source>
        <dbReference type="EMBL" id="RJL31320.1"/>
    </source>
</evidence>
<dbReference type="EMBL" id="QZEY01000007">
    <property type="protein sequence ID" value="RJL31320.1"/>
    <property type="molecule type" value="Genomic_DNA"/>
</dbReference>
<feature type="transmembrane region" description="Helical" evidence="2">
    <location>
        <begin position="250"/>
        <end position="273"/>
    </location>
</feature>